<keyword evidence="6" id="KW-0808">Transferase</keyword>
<dbReference type="InterPro" id="IPR036890">
    <property type="entry name" value="HATPase_C_sf"/>
</dbReference>
<dbReference type="InterPro" id="IPR005467">
    <property type="entry name" value="His_kinase_dom"/>
</dbReference>
<dbReference type="AlphaFoldDB" id="A0A1V3TYJ1"/>
<dbReference type="SMART" id="SM00388">
    <property type="entry name" value="HisKA"/>
    <property type="match status" value="1"/>
</dbReference>
<gene>
    <name evidence="6" type="ORF">BMF97_14020</name>
</gene>
<dbReference type="CDD" id="cd00075">
    <property type="entry name" value="HATPase"/>
    <property type="match status" value="1"/>
</dbReference>
<dbReference type="InterPro" id="IPR004358">
    <property type="entry name" value="Sig_transdc_His_kin-like_C"/>
</dbReference>
<dbReference type="PROSITE" id="PS50109">
    <property type="entry name" value="HIS_KIN"/>
    <property type="match status" value="1"/>
</dbReference>
<dbReference type="eggNOG" id="COG2205">
    <property type="taxonomic scope" value="Bacteria"/>
</dbReference>
<keyword evidence="4" id="KW-0812">Transmembrane</keyword>
<dbReference type="GO" id="GO:0000155">
    <property type="term" value="F:phosphorelay sensor kinase activity"/>
    <property type="evidence" value="ECO:0007669"/>
    <property type="project" value="InterPro"/>
</dbReference>
<dbReference type="SUPFAM" id="SSF47384">
    <property type="entry name" value="Homodimeric domain of signal transducing histidine kinase"/>
    <property type="match status" value="1"/>
</dbReference>
<dbReference type="Proteomes" id="UP000188947">
    <property type="component" value="Unassembled WGS sequence"/>
</dbReference>
<dbReference type="PANTHER" id="PTHR43547:SF2">
    <property type="entry name" value="HYBRID SIGNAL TRANSDUCTION HISTIDINE KINASE C"/>
    <property type="match status" value="1"/>
</dbReference>
<keyword evidence="4" id="KW-1133">Transmembrane helix</keyword>
<dbReference type="CDD" id="cd00082">
    <property type="entry name" value="HisKA"/>
    <property type="match status" value="1"/>
</dbReference>
<evidence type="ECO:0000256" key="1">
    <source>
        <dbReference type="ARBA" id="ARBA00000085"/>
    </source>
</evidence>
<dbReference type="EC" id="2.7.13.3" evidence="2"/>
<keyword evidence="3" id="KW-0597">Phosphoprotein</keyword>
<evidence type="ECO:0000313" key="6">
    <source>
        <dbReference type="EMBL" id="OOH94459.1"/>
    </source>
</evidence>
<dbReference type="PRINTS" id="PR00344">
    <property type="entry name" value="BCTRLSENSOR"/>
</dbReference>
<feature type="transmembrane region" description="Helical" evidence="4">
    <location>
        <begin position="196"/>
        <end position="218"/>
    </location>
</feature>
<dbReference type="STRING" id="238.BBD35_13340"/>
<protein>
    <recommendedName>
        <fullName evidence="2">histidine kinase</fullName>
        <ecNumber evidence="2">2.7.13.3</ecNumber>
    </recommendedName>
</protein>
<evidence type="ECO:0000313" key="7">
    <source>
        <dbReference type="Proteomes" id="UP000188947"/>
    </source>
</evidence>
<dbReference type="InterPro" id="IPR003661">
    <property type="entry name" value="HisK_dim/P_dom"/>
</dbReference>
<dbReference type="OrthoDB" id="1933776at2"/>
<dbReference type="SUPFAM" id="SSF55874">
    <property type="entry name" value="ATPase domain of HSP90 chaperone/DNA topoisomerase II/histidine kinase"/>
    <property type="match status" value="1"/>
</dbReference>
<proteinExistence type="predicted"/>
<dbReference type="Pfam" id="PF02518">
    <property type="entry name" value="HATPase_c"/>
    <property type="match status" value="1"/>
</dbReference>
<keyword evidence="7" id="KW-1185">Reference proteome</keyword>
<dbReference type="InterPro" id="IPR003594">
    <property type="entry name" value="HATPase_dom"/>
</dbReference>
<dbReference type="Gene3D" id="1.10.287.130">
    <property type="match status" value="1"/>
</dbReference>
<reference evidence="6 7" key="1">
    <citation type="submission" date="2016-11" db="EMBL/GenBank/DDBJ databases">
        <title>Genome sequence and comparative genomic analysis of clinical strain Elizabethkingia meningoseptica 61421 PRCM.</title>
        <authorList>
            <person name="Wang M."/>
            <person name="Hu S."/>
            <person name="Cao L."/>
            <person name="Jiang T."/>
            <person name="Zhou Y."/>
            <person name="Ming D."/>
        </authorList>
    </citation>
    <scope>NUCLEOTIDE SEQUENCE [LARGE SCALE GENOMIC DNA]</scope>
    <source>
        <strain evidence="6 7">61421 PRCM</strain>
    </source>
</reference>
<evidence type="ECO:0000256" key="4">
    <source>
        <dbReference type="SAM" id="Phobius"/>
    </source>
</evidence>
<accession>A0A1V3TYJ1</accession>
<dbReference type="RefSeq" id="WP_069214303.1">
    <property type="nucleotide sequence ID" value="NZ_CP016378.1"/>
</dbReference>
<name>A0A1V3TYJ1_ELIME</name>
<dbReference type="InterPro" id="IPR036097">
    <property type="entry name" value="HisK_dim/P_sf"/>
</dbReference>
<dbReference type="EMBL" id="MPOG01000014">
    <property type="protein sequence ID" value="OOH94459.1"/>
    <property type="molecule type" value="Genomic_DNA"/>
</dbReference>
<sequence length="436" mass="50792">MLKSSKNIIILFSVLFLTLVAIQIYFLYKTYKIKERQNYDFIIKTIENYQDNLKQKFGLREDSVQENFVLFRAGKLSEQEFRKNIEKLNQKSISEYSKLIDSIFTPYHFDVATRYDINNAISVNDKRYLFTKPITVYETYNKVKKPGKIEEGLWETSSSTVDTDINNGKPVLSAFKTRTSHYYEIKNIQSIVFKDLWILVLCCILLLASVLWLFVLTIRNLISQQKQVEVLHTVVDNIAHEFKTPVATLKIAAKALKKDWNQENLPLIERQINRLESLMLQLHDSENYENIPTSHDDWNHYIEDLKFAYPQTQFTIQNTTPKSLPFSKTDTETLVKNICENSAKYGSSLIDIEISAMQNNLKLKISDNGNGISKKEQQHIFEKFYRIQSNNIHNTKGLGLGLFLVKNIVEKYNGKIELQSEMSRGTTFNIILPYEN</sequence>
<evidence type="ECO:0000259" key="5">
    <source>
        <dbReference type="PROSITE" id="PS50109"/>
    </source>
</evidence>
<dbReference type="Gene3D" id="3.30.565.10">
    <property type="entry name" value="Histidine kinase-like ATPase, C-terminal domain"/>
    <property type="match status" value="1"/>
</dbReference>
<dbReference type="PANTHER" id="PTHR43547">
    <property type="entry name" value="TWO-COMPONENT HISTIDINE KINASE"/>
    <property type="match status" value="1"/>
</dbReference>
<evidence type="ECO:0000256" key="2">
    <source>
        <dbReference type="ARBA" id="ARBA00012438"/>
    </source>
</evidence>
<comment type="caution">
    <text evidence="6">The sequence shown here is derived from an EMBL/GenBank/DDBJ whole genome shotgun (WGS) entry which is preliminary data.</text>
</comment>
<dbReference type="Pfam" id="PF00512">
    <property type="entry name" value="HisKA"/>
    <property type="match status" value="1"/>
</dbReference>
<keyword evidence="4" id="KW-0472">Membrane</keyword>
<organism evidence="6 7">
    <name type="scientific">Elizabethkingia meningoseptica</name>
    <name type="common">Chryseobacterium meningosepticum</name>
    <dbReference type="NCBI Taxonomy" id="238"/>
    <lineage>
        <taxon>Bacteria</taxon>
        <taxon>Pseudomonadati</taxon>
        <taxon>Bacteroidota</taxon>
        <taxon>Flavobacteriia</taxon>
        <taxon>Flavobacteriales</taxon>
        <taxon>Weeksellaceae</taxon>
        <taxon>Elizabethkingia</taxon>
    </lineage>
</organism>
<keyword evidence="6" id="KW-0418">Kinase</keyword>
<evidence type="ECO:0000256" key="3">
    <source>
        <dbReference type="ARBA" id="ARBA00022553"/>
    </source>
</evidence>
<feature type="transmembrane region" description="Helical" evidence="4">
    <location>
        <begin position="6"/>
        <end position="28"/>
    </location>
</feature>
<comment type="catalytic activity">
    <reaction evidence="1">
        <text>ATP + protein L-histidine = ADP + protein N-phospho-L-histidine.</text>
        <dbReference type="EC" id="2.7.13.3"/>
    </reaction>
</comment>
<dbReference type="SMART" id="SM00387">
    <property type="entry name" value="HATPase_c"/>
    <property type="match status" value="1"/>
</dbReference>
<feature type="domain" description="Histidine kinase" evidence="5">
    <location>
        <begin position="237"/>
        <end position="436"/>
    </location>
</feature>